<dbReference type="CDD" id="cd22190">
    <property type="entry name" value="PGAP4"/>
    <property type="match status" value="1"/>
</dbReference>
<dbReference type="PANTHER" id="PTHR31410:SF1">
    <property type="entry name" value="POST-GPI ATTACHMENT TO PROTEINS FACTOR 4"/>
    <property type="match status" value="1"/>
</dbReference>
<keyword evidence="1" id="KW-0812">Transmembrane</keyword>
<organism evidence="2 3">
    <name type="scientific">Pleurodeles waltl</name>
    <name type="common">Iberian ribbed newt</name>
    <dbReference type="NCBI Taxonomy" id="8319"/>
    <lineage>
        <taxon>Eukaryota</taxon>
        <taxon>Metazoa</taxon>
        <taxon>Chordata</taxon>
        <taxon>Craniata</taxon>
        <taxon>Vertebrata</taxon>
        <taxon>Euteleostomi</taxon>
        <taxon>Amphibia</taxon>
        <taxon>Batrachia</taxon>
        <taxon>Caudata</taxon>
        <taxon>Salamandroidea</taxon>
        <taxon>Salamandridae</taxon>
        <taxon>Pleurodelinae</taxon>
        <taxon>Pleurodeles</taxon>
    </lineage>
</organism>
<dbReference type="EMBL" id="JANPWB010000005">
    <property type="protein sequence ID" value="KAJ1184629.1"/>
    <property type="molecule type" value="Genomic_DNA"/>
</dbReference>
<name>A0AAV7U9B3_PLEWA</name>
<dbReference type="GO" id="GO:0000139">
    <property type="term" value="C:Golgi membrane"/>
    <property type="evidence" value="ECO:0007669"/>
    <property type="project" value="InterPro"/>
</dbReference>
<feature type="transmembrane region" description="Helical" evidence="1">
    <location>
        <begin position="249"/>
        <end position="268"/>
    </location>
</feature>
<dbReference type="GO" id="GO:0016757">
    <property type="term" value="F:glycosyltransferase activity"/>
    <property type="evidence" value="ECO:0007669"/>
    <property type="project" value="InterPro"/>
</dbReference>
<keyword evidence="3" id="KW-1185">Reference proteome</keyword>
<proteinExistence type="predicted"/>
<dbReference type="InterPro" id="IPR029675">
    <property type="entry name" value="PGAP4"/>
</dbReference>
<comment type="caution">
    <text evidence="2">The sequence shown here is derived from an EMBL/GenBank/DDBJ whole genome shotgun (WGS) entry which is preliminary data.</text>
</comment>
<dbReference type="GO" id="GO:0006506">
    <property type="term" value="P:GPI anchor biosynthetic process"/>
    <property type="evidence" value="ECO:0007669"/>
    <property type="project" value="InterPro"/>
</dbReference>
<protein>
    <recommendedName>
        <fullName evidence="4">Transmembrane protein 246</fullName>
    </recommendedName>
</protein>
<evidence type="ECO:0000313" key="2">
    <source>
        <dbReference type="EMBL" id="KAJ1184629.1"/>
    </source>
</evidence>
<dbReference type="PANTHER" id="PTHR31410">
    <property type="entry name" value="TRANSMEMBRANE PROTEIN 246"/>
    <property type="match status" value="1"/>
</dbReference>
<sequence length="387" mass="44936">MGQRVTYTCKRWSCLSSPRLQGTLLIVLTFFVFSPNQINLTTKQHLSHSMKEGQAAVEYLKQLLPPMNSTLPPRLFRKSDGKMRLVVTVITVRRTPQYHYLMQVVSRFHRLLVECGNDCPRTHLFICNVDRKPSSHEDAVILNKIFHHTERNNTDPQYFTTDPQHIHRNPFEKEKRDYIYCLEETLLSFSPEYVLLVEDDAVPEAEIFRVLNYLLLFRFPGRPLGGALYIKLYHPERLQNYLNPEPMRILEWLGVGMFVGTIFSLLYAQARRQTRPTWRTVIFFALYSMVLVEVVGRHYLLELRRLSPSLYNLAPATECCTQAMLYSSSSAQRVLGYLSEIQCKPGFAKDTALYSILQQTEEWALVVEPNLVQHIGLFSSLPRGRSK</sequence>
<keyword evidence="1" id="KW-0472">Membrane</keyword>
<reference evidence="2" key="1">
    <citation type="journal article" date="2022" name="bioRxiv">
        <title>Sequencing and chromosome-scale assembly of the giantPleurodeles waltlgenome.</title>
        <authorList>
            <person name="Brown T."/>
            <person name="Elewa A."/>
            <person name="Iarovenko S."/>
            <person name="Subramanian E."/>
            <person name="Araus A.J."/>
            <person name="Petzold A."/>
            <person name="Susuki M."/>
            <person name="Suzuki K.-i.T."/>
            <person name="Hayashi T."/>
            <person name="Toyoda A."/>
            <person name="Oliveira C."/>
            <person name="Osipova E."/>
            <person name="Leigh N.D."/>
            <person name="Simon A."/>
            <person name="Yun M.H."/>
        </authorList>
    </citation>
    <scope>NUCLEOTIDE SEQUENCE</scope>
    <source>
        <strain evidence="2">20211129_DDA</strain>
        <tissue evidence="2">Liver</tissue>
    </source>
</reference>
<feature type="transmembrane region" description="Helical" evidence="1">
    <location>
        <begin position="280"/>
        <end position="300"/>
    </location>
</feature>
<evidence type="ECO:0000313" key="3">
    <source>
        <dbReference type="Proteomes" id="UP001066276"/>
    </source>
</evidence>
<keyword evidence="1" id="KW-1133">Transmembrane helix</keyword>
<evidence type="ECO:0008006" key="4">
    <source>
        <dbReference type="Google" id="ProtNLM"/>
    </source>
</evidence>
<accession>A0AAV7U9B3</accession>
<dbReference type="AlphaFoldDB" id="A0AAV7U9B3"/>
<evidence type="ECO:0000256" key="1">
    <source>
        <dbReference type="SAM" id="Phobius"/>
    </source>
</evidence>
<dbReference type="Proteomes" id="UP001066276">
    <property type="component" value="Chromosome 3_1"/>
</dbReference>
<gene>
    <name evidence="2" type="ORF">NDU88_001432</name>
</gene>